<feature type="domain" description="N-acetyltransferase" evidence="1">
    <location>
        <begin position="26"/>
        <end position="159"/>
    </location>
</feature>
<dbReference type="Gene3D" id="3.40.630.90">
    <property type="match status" value="1"/>
</dbReference>
<dbReference type="InterPro" id="IPR000182">
    <property type="entry name" value="GNAT_dom"/>
</dbReference>
<dbReference type="InterPro" id="IPR016181">
    <property type="entry name" value="Acyl_CoA_acyltransferase"/>
</dbReference>
<dbReference type="AlphaFoldDB" id="A0A1X7FGS7"/>
<dbReference type="InterPro" id="IPR041496">
    <property type="entry name" value="YitH/HolE_GNAT"/>
</dbReference>
<dbReference type="PANTHER" id="PTHR47237:SF2">
    <property type="entry name" value="BLL4206 PROTEIN"/>
    <property type="match status" value="1"/>
</dbReference>
<sequence>MSECGLADGSGDGALPPSLTVDAFDLRMADVADIDLERLQALSISVGWPHRAEDWQFAREVGHGFVALDEIDRVLASAMWFPHGDDFATIGMVMTSPRLQSLGVGEWLMKRVLSASAGRTYRLSATRAALALYRSLGFIGHRTVFQCQGEARRGDQTASDQPVRRLEAADLEAVTALDERAFGTSRAGLIARLFEQSVGYGLERDGELAAFALCRPFGRGHVVGPVVAGLDEDAVAVVQPHVDEHDGRFLRLDTHLDEGIFPLFVARSGLKIHDTVLTMSLGAPLTDPSTRGPDRPVTYALATQALG</sequence>
<dbReference type="Proteomes" id="UP000192936">
    <property type="component" value="Unassembled WGS sequence"/>
</dbReference>
<dbReference type="GO" id="GO:0016747">
    <property type="term" value="F:acyltransferase activity, transferring groups other than amino-acyl groups"/>
    <property type="evidence" value="ECO:0007669"/>
    <property type="project" value="InterPro"/>
</dbReference>
<evidence type="ECO:0000259" key="1">
    <source>
        <dbReference type="PROSITE" id="PS51186"/>
    </source>
</evidence>
<dbReference type="Pfam" id="PF13508">
    <property type="entry name" value="Acetyltransf_7"/>
    <property type="match status" value="1"/>
</dbReference>
<protein>
    <submittedName>
        <fullName evidence="2">Ribosomal protein S18 acetylase RimI</fullName>
    </submittedName>
</protein>
<reference evidence="2 3" key="1">
    <citation type="submission" date="2017-04" db="EMBL/GenBank/DDBJ databases">
        <authorList>
            <person name="Afonso C.L."/>
            <person name="Miller P.J."/>
            <person name="Scott M.A."/>
            <person name="Spackman E."/>
            <person name="Goraichik I."/>
            <person name="Dimitrov K.M."/>
            <person name="Suarez D.L."/>
            <person name="Swayne D.E."/>
        </authorList>
    </citation>
    <scope>NUCLEOTIDE SEQUENCE [LARGE SCALE GENOMIC DNA]</scope>
    <source>
        <strain evidence="2 3">A2P</strain>
    </source>
</reference>
<name>A0A1X7FGS7_9PROT</name>
<dbReference type="InterPro" id="IPR052729">
    <property type="entry name" value="Acyl/Acetyltrans_Enzymes"/>
</dbReference>
<dbReference type="PROSITE" id="PS51186">
    <property type="entry name" value="GNAT"/>
    <property type="match status" value="1"/>
</dbReference>
<evidence type="ECO:0000313" key="2">
    <source>
        <dbReference type="EMBL" id="SMF51159.1"/>
    </source>
</evidence>
<dbReference type="EMBL" id="FXAK01000005">
    <property type="protein sequence ID" value="SMF51159.1"/>
    <property type="molecule type" value="Genomic_DNA"/>
</dbReference>
<dbReference type="GO" id="GO:0005840">
    <property type="term" value="C:ribosome"/>
    <property type="evidence" value="ECO:0007669"/>
    <property type="project" value="UniProtKB-KW"/>
</dbReference>
<dbReference type="Pfam" id="PF18014">
    <property type="entry name" value="Acetyltransf_18"/>
    <property type="match status" value="1"/>
</dbReference>
<organism evidence="2 3">
    <name type="scientific">Azospirillum oryzae</name>
    <dbReference type="NCBI Taxonomy" id="286727"/>
    <lineage>
        <taxon>Bacteria</taxon>
        <taxon>Pseudomonadati</taxon>
        <taxon>Pseudomonadota</taxon>
        <taxon>Alphaproteobacteria</taxon>
        <taxon>Rhodospirillales</taxon>
        <taxon>Azospirillaceae</taxon>
        <taxon>Azospirillum</taxon>
    </lineage>
</organism>
<dbReference type="STRING" id="286727.SAMN02982917_2761"/>
<dbReference type="Gene3D" id="3.40.630.30">
    <property type="match status" value="1"/>
</dbReference>
<proteinExistence type="predicted"/>
<dbReference type="PANTHER" id="PTHR47237">
    <property type="entry name" value="SLL0310 PROTEIN"/>
    <property type="match status" value="1"/>
</dbReference>
<gene>
    <name evidence="2" type="ORF">SAMN02982917_2761</name>
</gene>
<dbReference type="SUPFAM" id="SSF55729">
    <property type="entry name" value="Acyl-CoA N-acyltransferases (Nat)"/>
    <property type="match status" value="1"/>
</dbReference>
<accession>A0A1X7FGS7</accession>
<evidence type="ECO:0000313" key="3">
    <source>
        <dbReference type="Proteomes" id="UP000192936"/>
    </source>
</evidence>
<keyword evidence="2" id="KW-0689">Ribosomal protein</keyword>
<keyword evidence="2" id="KW-0687">Ribonucleoprotein</keyword>